<dbReference type="STRING" id="571933.SAMN05216362_12738"/>
<name>A0A1H9IXK3_9BACI</name>
<organism evidence="1 2">
    <name type="scientific">Piscibacillus halophilus</name>
    <dbReference type="NCBI Taxonomy" id="571933"/>
    <lineage>
        <taxon>Bacteria</taxon>
        <taxon>Bacillati</taxon>
        <taxon>Bacillota</taxon>
        <taxon>Bacilli</taxon>
        <taxon>Bacillales</taxon>
        <taxon>Bacillaceae</taxon>
        <taxon>Piscibacillus</taxon>
    </lineage>
</organism>
<dbReference type="Pfam" id="PF11553">
    <property type="entry name" value="DUF3231"/>
    <property type="match status" value="1"/>
</dbReference>
<sequence>MSNPFEAVWNYLKQTVDNVEEPKSPLHVIEVGDCWKYMTMMEEFIRYEEIGLNTTVDDEVKEMLNDVVKICEGQVQRLGQFMKNEGIPLPDVTSSKPTSEPNDIPLGVKLTDDEIVNGIAFKLVACMRECAKAQADSIRGDIGMMWLQFFSEWVTFGTTLKTLMRKRGWIKVPPYYYPPGSPN</sequence>
<proteinExistence type="predicted"/>
<dbReference type="AlphaFoldDB" id="A0A1H9IXK3"/>
<evidence type="ECO:0008006" key="3">
    <source>
        <dbReference type="Google" id="ProtNLM"/>
    </source>
</evidence>
<dbReference type="InterPro" id="IPR012347">
    <property type="entry name" value="Ferritin-like"/>
</dbReference>
<keyword evidence="2" id="KW-1185">Reference proteome</keyword>
<evidence type="ECO:0000313" key="1">
    <source>
        <dbReference type="EMBL" id="SEQ79310.1"/>
    </source>
</evidence>
<dbReference type="RefSeq" id="WP_091774335.1">
    <property type="nucleotide sequence ID" value="NZ_CAESCL010000025.1"/>
</dbReference>
<accession>A0A1H9IXK3</accession>
<reference evidence="1 2" key="1">
    <citation type="submission" date="2016-10" db="EMBL/GenBank/DDBJ databases">
        <authorList>
            <person name="de Groot N.N."/>
        </authorList>
    </citation>
    <scope>NUCLEOTIDE SEQUENCE [LARGE SCALE GENOMIC DNA]</scope>
    <source>
        <strain evidence="1 2">DSM 21633</strain>
    </source>
</reference>
<evidence type="ECO:0000313" key="2">
    <source>
        <dbReference type="Proteomes" id="UP000199427"/>
    </source>
</evidence>
<dbReference type="EMBL" id="FOES01000027">
    <property type="protein sequence ID" value="SEQ79310.1"/>
    <property type="molecule type" value="Genomic_DNA"/>
</dbReference>
<gene>
    <name evidence="1" type="ORF">SAMN05216362_12738</name>
</gene>
<dbReference type="Gene3D" id="1.20.1260.10">
    <property type="match status" value="1"/>
</dbReference>
<dbReference type="InterPro" id="IPR021617">
    <property type="entry name" value="DUF3231"/>
</dbReference>
<dbReference type="OrthoDB" id="1934429at2"/>
<dbReference type="Proteomes" id="UP000199427">
    <property type="component" value="Unassembled WGS sequence"/>
</dbReference>
<protein>
    <recommendedName>
        <fullName evidence="3">DUF3231 family protein</fullName>
    </recommendedName>
</protein>